<keyword evidence="7 9" id="KW-0472">Membrane</keyword>
<gene>
    <name evidence="11" type="ORF">PIBRA_LOCUS1312</name>
</gene>
<evidence type="ECO:0000259" key="10">
    <source>
        <dbReference type="PROSITE" id="PS50850"/>
    </source>
</evidence>
<dbReference type="AlphaFoldDB" id="A0A9P0X0Z5"/>
<dbReference type="InterPro" id="IPR050549">
    <property type="entry name" value="MFS_Trehalose_Transporter"/>
</dbReference>
<feature type="transmembrane region" description="Helical" evidence="9">
    <location>
        <begin position="252"/>
        <end position="274"/>
    </location>
</feature>
<feature type="transmembrane region" description="Helical" evidence="9">
    <location>
        <begin position="294"/>
        <end position="311"/>
    </location>
</feature>
<evidence type="ECO:0000313" key="12">
    <source>
        <dbReference type="Proteomes" id="UP001152562"/>
    </source>
</evidence>
<dbReference type="GO" id="GO:0022857">
    <property type="term" value="F:transmembrane transporter activity"/>
    <property type="evidence" value="ECO:0007669"/>
    <property type="project" value="InterPro"/>
</dbReference>
<evidence type="ECO:0000256" key="9">
    <source>
        <dbReference type="SAM" id="Phobius"/>
    </source>
</evidence>
<dbReference type="InterPro" id="IPR005828">
    <property type="entry name" value="MFS_sugar_transport-like"/>
</dbReference>
<dbReference type="FunFam" id="1.20.1250.20:FF:000218">
    <property type="entry name" value="facilitated trehalose transporter Tret1"/>
    <property type="match status" value="1"/>
</dbReference>
<feature type="transmembrane region" description="Helical" evidence="9">
    <location>
        <begin position="6"/>
        <end position="29"/>
    </location>
</feature>
<comment type="caution">
    <text evidence="11">The sequence shown here is derived from an EMBL/GenBank/DDBJ whole genome shotgun (WGS) entry which is preliminary data.</text>
</comment>
<accession>A0A9P0X0Z5</accession>
<evidence type="ECO:0000256" key="3">
    <source>
        <dbReference type="ARBA" id="ARBA00022475"/>
    </source>
</evidence>
<keyword evidence="5 9" id="KW-0812">Transmembrane</keyword>
<comment type="subcellular location">
    <subcellularLocation>
        <location evidence="1">Cell membrane</location>
        <topology evidence="1">Multi-pass membrane protein</topology>
    </subcellularLocation>
</comment>
<dbReference type="Pfam" id="PF00083">
    <property type="entry name" value="Sugar_tr"/>
    <property type="match status" value="1"/>
</dbReference>
<name>A0A9P0X0Z5_PIEBR</name>
<feature type="transmembrane region" description="Helical" evidence="9">
    <location>
        <begin position="387"/>
        <end position="407"/>
    </location>
</feature>
<dbReference type="InterPro" id="IPR020846">
    <property type="entry name" value="MFS_dom"/>
</dbReference>
<dbReference type="PROSITE" id="PS50850">
    <property type="entry name" value="MFS"/>
    <property type="match status" value="1"/>
</dbReference>
<dbReference type="PANTHER" id="PTHR48021:SF1">
    <property type="entry name" value="GH07001P-RELATED"/>
    <property type="match status" value="1"/>
</dbReference>
<feature type="domain" description="Major facilitator superfamily (MFS) profile" evidence="10">
    <location>
        <begin position="10"/>
        <end position="441"/>
    </location>
</feature>
<evidence type="ECO:0000256" key="2">
    <source>
        <dbReference type="ARBA" id="ARBA00022448"/>
    </source>
</evidence>
<keyword evidence="8" id="KW-0325">Glycoprotein</keyword>
<dbReference type="GO" id="GO:0005886">
    <property type="term" value="C:plasma membrane"/>
    <property type="evidence" value="ECO:0007669"/>
    <property type="project" value="UniProtKB-SubCell"/>
</dbReference>
<feature type="transmembrane region" description="Helical" evidence="9">
    <location>
        <begin position="345"/>
        <end position="366"/>
    </location>
</feature>
<evidence type="ECO:0000313" key="11">
    <source>
        <dbReference type="EMBL" id="CAH3940463.1"/>
    </source>
</evidence>
<evidence type="ECO:0000256" key="1">
    <source>
        <dbReference type="ARBA" id="ARBA00004651"/>
    </source>
</evidence>
<feature type="transmembrane region" description="Helical" evidence="9">
    <location>
        <begin position="102"/>
        <end position="123"/>
    </location>
</feature>
<dbReference type="EMBL" id="CALOZG010000002">
    <property type="protein sequence ID" value="CAH3940463.1"/>
    <property type="molecule type" value="Genomic_DNA"/>
</dbReference>
<keyword evidence="12" id="KW-1185">Reference proteome</keyword>
<keyword evidence="3" id="KW-1003">Cell membrane</keyword>
<dbReference type="Gene3D" id="1.20.1250.20">
    <property type="entry name" value="MFS general substrate transporter like domains"/>
    <property type="match status" value="1"/>
</dbReference>
<evidence type="ECO:0000256" key="6">
    <source>
        <dbReference type="ARBA" id="ARBA00022989"/>
    </source>
</evidence>
<feature type="transmembrane region" description="Helical" evidence="9">
    <location>
        <begin position="50"/>
        <end position="72"/>
    </location>
</feature>
<reference evidence="11" key="1">
    <citation type="submission" date="2022-05" db="EMBL/GenBank/DDBJ databases">
        <authorList>
            <person name="Okamura Y."/>
        </authorList>
    </citation>
    <scope>NUCLEOTIDE SEQUENCE</scope>
</reference>
<keyword evidence="4" id="KW-0762">Sugar transport</keyword>
<evidence type="ECO:0000256" key="5">
    <source>
        <dbReference type="ARBA" id="ARBA00022692"/>
    </source>
</evidence>
<keyword evidence="6 9" id="KW-1133">Transmembrane helix</keyword>
<proteinExistence type="predicted"/>
<feature type="transmembrane region" description="Helical" evidence="9">
    <location>
        <begin position="318"/>
        <end position="339"/>
    </location>
</feature>
<evidence type="ECO:0000256" key="7">
    <source>
        <dbReference type="ARBA" id="ARBA00023136"/>
    </source>
</evidence>
<dbReference type="InterPro" id="IPR003663">
    <property type="entry name" value="Sugar/inositol_transpt"/>
</dbReference>
<dbReference type="InterPro" id="IPR036259">
    <property type="entry name" value="MFS_trans_sf"/>
</dbReference>
<sequence>MGHTYIQWMYSIIVSIGFLIYGMEIGWTSPMQKVLQADTSPLGHPISTTMISWIASIVVFSSAGAVPIYSYLANVYGRKWMVVATTIPQMISSSIKILFPNITALCIARTLSGVFTGGVFVVGPMYVREISQSDMIGSLGSIQVVLQNMGFLIIYLLGAYMEYFHVLYVMAAFPVLMALLMLRAPESPAFLVKLGKIEEAHKAVAYLRGLDTDDKIVITEVEAMQRQEKEFQEMPKLNFISILQDKAWRRGLIIILIVFTFHAWNGAFAIIAYASAILSSTGVDFGISPELQTLSFPIVSIMASFTLTAIAEKFGRKPLLAGTFFMAVFSQSILGIAMLMQKYGYVIPSWLPVVCMIISVASYAGGVRPLPYIILTEMFSFQVRTRVMGCVVTHAWITGAIQLFAYAPLADAFGLPATFIIFGIFNLLGAIVTFFLPETRGKTDEEIQQQLIKSPITTSTV</sequence>
<organism evidence="11 12">
    <name type="scientific">Pieris brassicae</name>
    <name type="common">White butterfly</name>
    <name type="synonym">Large white butterfly</name>
    <dbReference type="NCBI Taxonomy" id="7116"/>
    <lineage>
        <taxon>Eukaryota</taxon>
        <taxon>Metazoa</taxon>
        <taxon>Ecdysozoa</taxon>
        <taxon>Arthropoda</taxon>
        <taxon>Hexapoda</taxon>
        <taxon>Insecta</taxon>
        <taxon>Pterygota</taxon>
        <taxon>Neoptera</taxon>
        <taxon>Endopterygota</taxon>
        <taxon>Lepidoptera</taxon>
        <taxon>Glossata</taxon>
        <taxon>Ditrysia</taxon>
        <taxon>Papilionoidea</taxon>
        <taxon>Pieridae</taxon>
        <taxon>Pierinae</taxon>
        <taxon>Pieris</taxon>
    </lineage>
</organism>
<dbReference type="SUPFAM" id="SSF103473">
    <property type="entry name" value="MFS general substrate transporter"/>
    <property type="match status" value="1"/>
</dbReference>
<dbReference type="Proteomes" id="UP001152562">
    <property type="component" value="Unassembled WGS sequence"/>
</dbReference>
<feature type="transmembrane region" description="Helical" evidence="9">
    <location>
        <begin position="413"/>
        <end position="436"/>
    </location>
</feature>
<protein>
    <recommendedName>
        <fullName evidence="10">Major facilitator superfamily (MFS) profile domain-containing protein</fullName>
    </recommendedName>
</protein>
<evidence type="ECO:0000256" key="4">
    <source>
        <dbReference type="ARBA" id="ARBA00022597"/>
    </source>
</evidence>
<dbReference type="PRINTS" id="PR00171">
    <property type="entry name" value="SUGRTRNSPORT"/>
</dbReference>
<evidence type="ECO:0000256" key="8">
    <source>
        <dbReference type="ARBA" id="ARBA00023180"/>
    </source>
</evidence>
<dbReference type="PANTHER" id="PTHR48021">
    <property type="match status" value="1"/>
</dbReference>
<keyword evidence="2" id="KW-0813">Transport</keyword>